<name>A0A1L8WI83_9ENTE</name>
<accession>A0A1L8WI83</accession>
<organism evidence="1 2">
    <name type="scientific">Enterococcus ratti</name>
    <dbReference type="NCBI Taxonomy" id="150033"/>
    <lineage>
        <taxon>Bacteria</taxon>
        <taxon>Bacillati</taxon>
        <taxon>Bacillota</taxon>
        <taxon>Bacilli</taxon>
        <taxon>Lactobacillales</taxon>
        <taxon>Enterococcaceae</taxon>
        <taxon>Enterococcus</taxon>
    </lineage>
</organism>
<evidence type="ECO:0000313" key="1">
    <source>
        <dbReference type="EMBL" id="OJG80753.1"/>
    </source>
</evidence>
<dbReference type="EMBL" id="JXLB01000013">
    <property type="protein sequence ID" value="OJG80753.1"/>
    <property type="molecule type" value="Genomic_DNA"/>
</dbReference>
<dbReference type="Proteomes" id="UP000182152">
    <property type="component" value="Unassembled WGS sequence"/>
</dbReference>
<comment type="caution">
    <text evidence="1">The sequence shown here is derived from an EMBL/GenBank/DDBJ whole genome shotgun (WGS) entry which is preliminary data.</text>
</comment>
<dbReference type="STRING" id="150033.RV14_GL000495"/>
<evidence type="ECO:0000313" key="2">
    <source>
        <dbReference type="Proteomes" id="UP000182152"/>
    </source>
</evidence>
<keyword evidence="2" id="KW-1185">Reference proteome</keyword>
<gene>
    <name evidence="1" type="ORF">RV14_GL000495</name>
</gene>
<reference evidence="1 2" key="1">
    <citation type="submission" date="2014-12" db="EMBL/GenBank/DDBJ databases">
        <title>Draft genome sequences of 29 type strains of Enterococci.</title>
        <authorList>
            <person name="Zhong Z."/>
            <person name="Sun Z."/>
            <person name="Liu W."/>
            <person name="Zhang W."/>
            <person name="Zhang H."/>
        </authorList>
    </citation>
    <scope>NUCLEOTIDE SEQUENCE [LARGE SCALE GENOMIC DNA]</scope>
    <source>
        <strain evidence="1 2">DSM 15687</strain>
    </source>
</reference>
<proteinExistence type="predicted"/>
<sequence length="162" mass="18988">MLMHFLKIILAKVYHDNGGTTMAEMAKKHQLIIEYEDVADLRAKLKDEQRNLIGTRTFDVFRPVAIQNEEIIAVNKQYFTEDDFDKKMLEPLRAIYAAEGKFLTESTIHESLKKIALNVFGVTKNKDLMQEQLLQVQEAYQAFKDLYLRLYEERVSKIAKER</sequence>
<protein>
    <submittedName>
        <fullName evidence="1">Uncharacterized protein</fullName>
    </submittedName>
</protein>
<dbReference type="AlphaFoldDB" id="A0A1L8WI83"/>